<dbReference type="Gene3D" id="1.20.1280.50">
    <property type="match status" value="1"/>
</dbReference>
<feature type="domain" description="F-box" evidence="1">
    <location>
        <begin position="10"/>
        <end position="49"/>
    </location>
</feature>
<dbReference type="Pfam" id="PF00646">
    <property type="entry name" value="F-box"/>
    <property type="match status" value="1"/>
</dbReference>
<dbReference type="SUPFAM" id="SSF81383">
    <property type="entry name" value="F-box domain"/>
    <property type="match status" value="1"/>
</dbReference>
<dbReference type="PANTHER" id="PTHR32133">
    <property type="entry name" value="OS07G0120400 PROTEIN"/>
    <property type="match status" value="1"/>
</dbReference>
<organism evidence="2 3">
    <name type="scientific">Paspalum notatum var. saurae</name>
    <dbReference type="NCBI Taxonomy" id="547442"/>
    <lineage>
        <taxon>Eukaryota</taxon>
        <taxon>Viridiplantae</taxon>
        <taxon>Streptophyta</taxon>
        <taxon>Embryophyta</taxon>
        <taxon>Tracheophyta</taxon>
        <taxon>Spermatophyta</taxon>
        <taxon>Magnoliopsida</taxon>
        <taxon>Liliopsida</taxon>
        <taxon>Poales</taxon>
        <taxon>Poaceae</taxon>
        <taxon>PACMAD clade</taxon>
        <taxon>Panicoideae</taxon>
        <taxon>Andropogonodae</taxon>
        <taxon>Paspaleae</taxon>
        <taxon>Paspalinae</taxon>
        <taxon>Paspalum</taxon>
    </lineage>
</organism>
<dbReference type="InterPro" id="IPR001810">
    <property type="entry name" value="F-box_dom"/>
</dbReference>
<name>A0AAQ3PHB1_PASNO</name>
<protein>
    <recommendedName>
        <fullName evidence="1">F-box domain-containing protein</fullName>
    </recommendedName>
</protein>
<evidence type="ECO:0000313" key="3">
    <source>
        <dbReference type="Proteomes" id="UP001341281"/>
    </source>
</evidence>
<dbReference type="PANTHER" id="PTHR32133:SF386">
    <property type="entry name" value="F-BOX DOMAIN-CONTAINING PROTEIN"/>
    <property type="match status" value="1"/>
</dbReference>
<gene>
    <name evidence="2" type="ORF">U9M48_002127</name>
</gene>
<evidence type="ECO:0000313" key="2">
    <source>
        <dbReference type="EMBL" id="WVZ50922.1"/>
    </source>
</evidence>
<accession>A0AAQ3PHB1</accession>
<evidence type="ECO:0000259" key="1">
    <source>
        <dbReference type="Pfam" id="PF00646"/>
    </source>
</evidence>
<proteinExistence type="predicted"/>
<dbReference type="Proteomes" id="UP001341281">
    <property type="component" value="Chromosome 01"/>
</dbReference>
<keyword evidence="3" id="KW-1185">Reference proteome</keyword>
<reference evidence="2 3" key="1">
    <citation type="submission" date="2024-02" db="EMBL/GenBank/DDBJ databases">
        <title>High-quality chromosome-scale genome assembly of Pensacola bahiagrass (Paspalum notatum Flugge var. saurae).</title>
        <authorList>
            <person name="Vega J.M."/>
            <person name="Podio M."/>
            <person name="Orjuela J."/>
            <person name="Siena L.A."/>
            <person name="Pessino S.C."/>
            <person name="Combes M.C."/>
            <person name="Mariac C."/>
            <person name="Albertini E."/>
            <person name="Pupilli F."/>
            <person name="Ortiz J.P.A."/>
            <person name="Leblanc O."/>
        </authorList>
    </citation>
    <scope>NUCLEOTIDE SEQUENCE [LARGE SCALE GENOMIC DNA]</scope>
    <source>
        <strain evidence="2">R1</strain>
        <tissue evidence="2">Leaf</tissue>
    </source>
</reference>
<sequence length="126" mass="14143">MSPSPATLMEEIVEEILIRLPPQNPACLARASFVCKRWCRLISFPRFRHRFREFHHTLPMLGFLCNVTVDGGDLTARFVPTAASCAQLAERPRRIVLDARHGRVLLFAGSRSHVHNPPESMGALAV</sequence>
<dbReference type="AlphaFoldDB" id="A0AAQ3PHB1"/>
<dbReference type="InterPro" id="IPR036047">
    <property type="entry name" value="F-box-like_dom_sf"/>
</dbReference>
<dbReference type="EMBL" id="CP144745">
    <property type="protein sequence ID" value="WVZ50922.1"/>
    <property type="molecule type" value="Genomic_DNA"/>
</dbReference>